<gene>
    <name evidence="5" type="ORF">BOA8489_02235</name>
</gene>
<evidence type="ECO:0000256" key="4">
    <source>
        <dbReference type="SAM" id="SignalP"/>
    </source>
</evidence>
<keyword evidence="1" id="KW-0677">Repeat</keyword>
<protein>
    <submittedName>
        <fullName evidence="5">Tetratricopeptide repeat protein</fullName>
    </submittedName>
</protein>
<organism evidence="5 6">
    <name type="scientific">Boseongicola aestuarii</name>
    <dbReference type="NCBI Taxonomy" id="1470561"/>
    <lineage>
        <taxon>Bacteria</taxon>
        <taxon>Pseudomonadati</taxon>
        <taxon>Pseudomonadota</taxon>
        <taxon>Alphaproteobacteria</taxon>
        <taxon>Rhodobacterales</taxon>
        <taxon>Paracoccaceae</taxon>
        <taxon>Boseongicola</taxon>
    </lineage>
</organism>
<dbReference type="GO" id="GO:0060090">
    <property type="term" value="F:molecular adaptor activity"/>
    <property type="evidence" value="ECO:0007669"/>
    <property type="project" value="TreeGrafter"/>
</dbReference>
<keyword evidence="6" id="KW-1185">Reference proteome</keyword>
<evidence type="ECO:0000313" key="6">
    <source>
        <dbReference type="Proteomes" id="UP000201838"/>
    </source>
</evidence>
<feature type="signal peptide" evidence="4">
    <location>
        <begin position="1"/>
        <end position="27"/>
    </location>
</feature>
<evidence type="ECO:0000256" key="2">
    <source>
        <dbReference type="ARBA" id="ARBA00022803"/>
    </source>
</evidence>
<keyword evidence="2 3" id="KW-0802">TPR repeat</keyword>
<dbReference type="PROSITE" id="PS50005">
    <property type="entry name" value="TPR"/>
    <property type="match status" value="2"/>
</dbReference>
<dbReference type="AlphaFoldDB" id="A0A238J087"/>
<feature type="chain" id="PRO_5013099422" evidence="4">
    <location>
        <begin position="28"/>
        <end position="186"/>
    </location>
</feature>
<evidence type="ECO:0000256" key="3">
    <source>
        <dbReference type="PROSITE-ProRule" id="PRU00339"/>
    </source>
</evidence>
<dbReference type="PANTHER" id="PTHR45831">
    <property type="entry name" value="LD24721P"/>
    <property type="match status" value="1"/>
</dbReference>
<dbReference type="SUPFAM" id="SSF48452">
    <property type="entry name" value="TPR-like"/>
    <property type="match status" value="1"/>
</dbReference>
<dbReference type="GO" id="GO:0072380">
    <property type="term" value="C:TRC complex"/>
    <property type="evidence" value="ECO:0007669"/>
    <property type="project" value="TreeGrafter"/>
</dbReference>
<feature type="repeat" description="TPR" evidence="3">
    <location>
        <begin position="66"/>
        <end position="99"/>
    </location>
</feature>
<dbReference type="Gene3D" id="1.25.40.10">
    <property type="entry name" value="Tetratricopeptide repeat domain"/>
    <property type="match status" value="1"/>
</dbReference>
<dbReference type="Pfam" id="PF13432">
    <property type="entry name" value="TPR_16"/>
    <property type="match status" value="1"/>
</dbReference>
<dbReference type="EMBL" id="FXXQ01000007">
    <property type="protein sequence ID" value="SMX24118.1"/>
    <property type="molecule type" value="Genomic_DNA"/>
</dbReference>
<accession>A0A238J087</accession>
<reference evidence="6" key="1">
    <citation type="submission" date="2017-05" db="EMBL/GenBank/DDBJ databases">
        <authorList>
            <person name="Rodrigo-Torres L."/>
            <person name="Arahal R. D."/>
            <person name="Lucena T."/>
        </authorList>
    </citation>
    <scope>NUCLEOTIDE SEQUENCE [LARGE SCALE GENOMIC DNA]</scope>
    <source>
        <strain evidence="6">CECT 8489</strain>
    </source>
</reference>
<dbReference type="PANTHER" id="PTHR45831:SF2">
    <property type="entry name" value="LD24721P"/>
    <property type="match status" value="1"/>
</dbReference>
<feature type="repeat" description="TPR" evidence="3">
    <location>
        <begin position="100"/>
        <end position="133"/>
    </location>
</feature>
<dbReference type="SMART" id="SM00028">
    <property type="entry name" value="TPR"/>
    <property type="match status" value="3"/>
</dbReference>
<proteinExistence type="predicted"/>
<dbReference type="GO" id="GO:0016020">
    <property type="term" value="C:membrane"/>
    <property type="evidence" value="ECO:0007669"/>
    <property type="project" value="TreeGrafter"/>
</dbReference>
<dbReference type="InterPro" id="IPR011990">
    <property type="entry name" value="TPR-like_helical_dom_sf"/>
</dbReference>
<evidence type="ECO:0000313" key="5">
    <source>
        <dbReference type="EMBL" id="SMX24118.1"/>
    </source>
</evidence>
<evidence type="ECO:0000256" key="1">
    <source>
        <dbReference type="ARBA" id="ARBA00022737"/>
    </source>
</evidence>
<name>A0A238J087_9RHOB</name>
<dbReference type="RefSeq" id="WP_176440274.1">
    <property type="nucleotide sequence ID" value="NZ_FXXQ01000007.1"/>
</dbReference>
<sequence length="186" mass="20471">MRRLAPYLKCAVAALIASQVFLTSAQAQDGEIEALLEGLKTADAVSAAQIENRIQALWSQSGSDAMDLLFERGMTAMSEGDFKTAVHHFSALIDHAPDFAEGYNGRATAYFQDQKYGLALEDIRRTLALNPRHFGAMSGLAIIFEEIGQTEGALAAWREVQRLHPNREGMLDSIRRLESSLEGRDT</sequence>
<dbReference type="GO" id="GO:0006620">
    <property type="term" value="P:post-translational protein targeting to endoplasmic reticulum membrane"/>
    <property type="evidence" value="ECO:0007669"/>
    <property type="project" value="TreeGrafter"/>
</dbReference>
<keyword evidence="4" id="KW-0732">Signal</keyword>
<dbReference type="Proteomes" id="UP000201838">
    <property type="component" value="Unassembled WGS sequence"/>
</dbReference>
<dbReference type="InterPro" id="IPR019734">
    <property type="entry name" value="TPR_rpt"/>
</dbReference>
<dbReference type="InterPro" id="IPR047150">
    <property type="entry name" value="SGT"/>
</dbReference>